<dbReference type="Gene3D" id="2.20.70.10">
    <property type="match status" value="1"/>
</dbReference>
<dbReference type="Pfam" id="PF00397">
    <property type="entry name" value="WW"/>
    <property type="match status" value="1"/>
</dbReference>
<dbReference type="Pfam" id="PF13812">
    <property type="entry name" value="PPR_3"/>
    <property type="match status" value="1"/>
</dbReference>
<evidence type="ECO:0000256" key="2">
    <source>
        <dbReference type="PROSITE-ProRule" id="PRU00708"/>
    </source>
</evidence>
<dbReference type="Proteomes" id="UP001189429">
    <property type="component" value="Unassembled WGS sequence"/>
</dbReference>
<feature type="repeat" description="PPR" evidence="2">
    <location>
        <begin position="114"/>
        <end position="148"/>
    </location>
</feature>
<feature type="repeat" description="PPR" evidence="2">
    <location>
        <begin position="79"/>
        <end position="113"/>
    </location>
</feature>
<dbReference type="PANTHER" id="PTHR47447:SF17">
    <property type="entry name" value="OS12G0638900 PROTEIN"/>
    <property type="match status" value="1"/>
</dbReference>
<dbReference type="InterPro" id="IPR002885">
    <property type="entry name" value="PPR_rpt"/>
</dbReference>
<evidence type="ECO:0000313" key="5">
    <source>
        <dbReference type="EMBL" id="CAK0910558.1"/>
    </source>
</evidence>
<evidence type="ECO:0000313" key="6">
    <source>
        <dbReference type="Proteomes" id="UP001189429"/>
    </source>
</evidence>
<dbReference type="InterPro" id="IPR036020">
    <property type="entry name" value="WW_dom_sf"/>
</dbReference>
<dbReference type="InterPro" id="IPR001202">
    <property type="entry name" value="WW_dom"/>
</dbReference>
<reference evidence="5" key="1">
    <citation type="submission" date="2023-10" db="EMBL/GenBank/DDBJ databases">
        <authorList>
            <person name="Chen Y."/>
            <person name="Shah S."/>
            <person name="Dougan E. K."/>
            <person name="Thang M."/>
            <person name="Chan C."/>
        </authorList>
    </citation>
    <scope>NUCLEOTIDE SEQUENCE [LARGE SCALE GENOMIC DNA]</scope>
</reference>
<dbReference type="CDD" id="cd00201">
    <property type="entry name" value="WW"/>
    <property type="match status" value="1"/>
</dbReference>
<evidence type="ECO:0000256" key="3">
    <source>
        <dbReference type="SAM" id="MobiDB-lite"/>
    </source>
</evidence>
<organism evidence="5 6">
    <name type="scientific">Prorocentrum cordatum</name>
    <dbReference type="NCBI Taxonomy" id="2364126"/>
    <lineage>
        <taxon>Eukaryota</taxon>
        <taxon>Sar</taxon>
        <taxon>Alveolata</taxon>
        <taxon>Dinophyceae</taxon>
        <taxon>Prorocentrales</taxon>
        <taxon>Prorocentraceae</taxon>
        <taxon>Prorocentrum</taxon>
    </lineage>
</organism>
<keyword evidence="1" id="KW-0677">Repeat</keyword>
<evidence type="ECO:0000259" key="4">
    <source>
        <dbReference type="Pfam" id="PF00397"/>
    </source>
</evidence>
<dbReference type="Gene3D" id="1.25.40.10">
    <property type="entry name" value="Tetratricopeptide repeat domain"/>
    <property type="match status" value="1"/>
</dbReference>
<gene>
    <name evidence="5" type="ORF">PCOR1329_LOCUS84713</name>
</gene>
<dbReference type="SUPFAM" id="SSF51045">
    <property type="entry name" value="WW domain"/>
    <property type="match status" value="1"/>
</dbReference>
<dbReference type="InterPro" id="IPR011990">
    <property type="entry name" value="TPR-like_helical_dom_sf"/>
</dbReference>
<dbReference type="Pfam" id="PF01535">
    <property type="entry name" value="PPR"/>
    <property type="match status" value="1"/>
</dbReference>
<sequence length="213" mass="22807">MPDAAVVPDKIAYGAAMSACSKAGERDHTVSLLREMEDRLLRPDITHLTCVLVACALSKDEAAARQAFAELRRRGFEPDAVAYTSLISCFAGADALRKADAVLAEMLAATVHPTVVTYNAVLQVAIREGATDRAQGLAAEMEQRGVPANGETAALLEQLRESPRAYAAHGALAAEASGALPAPWRETVDPSSGRRYYWQDSDPAGTVTWDRPR</sequence>
<accession>A0ABN9YDF6</accession>
<feature type="domain" description="WW" evidence="4">
    <location>
        <begin position="180"/>
        <end position="212"/>
    </location>
</feature>
<dbReference type="PROSITE" id="PS51375">
    <property type="entry name" value="PPR"/>
    <property type="match status" value="3"/>
</dbReference>
<dbReference type="PANTHER" id="PTHR47447">
    <property type="entry name" value="OS03G0856100 PROTEIN"/>
    <property type="match status" value="1"/>
</dbReference>
<proteinExistence type="predicted"/>
<protein>
    <recommendedName>
        <fullName evidence="4">WW domain-containing protein</fullName>
    </recommendedName>
</protein>
<feature type="repeat" description="PPR" evidence="2">
    <location>
        <begin position="9"/>
        <end position="43"/>
    </location>
</feature>
<comment type="caution">
    <text evidence="5">The sequence shown here is derived from an EMBL/GenBank/DDBJ whole genome shotgun (WGS) entry which is preliminary data.</text>
</comment>
<feature type="region of interest" description="Disordered" evidence="3">
    <location>
        <begin position="180"/>
        <end position="213"/>
    </location>
</feature>
<keyword evidence="6" id="KW-1185">Reference proteome</keyword>
<evidence type="ECO:0000256" key="1">
    <source>
        <dbReference type="ARBA" id="ARBA00022737"/>
    </source>
</evidence>
<dbReference type="EMBL" id="CAUYUJ010022421">
    <property type="protein sequence ID" value="CAK0910558.1"/>
    <property type="molecule type" value="Genomic_DNA"/>
</dbReference>
<dbReference type="NCBIfam" id="TIGR00756">
    <property type="entry name" value="PPR"/>
    <property type="match status" value="1"/>
</dbReference>
<name>A0ABN9YDF6_9DINO</name>